<sequence>MIPSAEQEQQLQVIADNVSQYDFYRLVEGLNRLAGIDPARTLGLPPNREALRFTAAAGLGFAASDVVALQHEPGGPLRLEVSFLGLQGSQSPLPYYYLDDIAGSTAQGETRLNDFLAVFNHRPLSLAHQIWRKYRYEITFKPGGRDATSGRIFALIGLGHPQTREQLGINAEAMLAYAGLLASPGRSPEVIARLVGHFFSLPDVTVQSCMPHVMTLSDEQQNRLGQVTAVRGQRHQPRSLLGGNFVIGSRMRDRSVKFQLSINELTQEQYLSFLPDGKQHRLLVNFVEYILREPLVWDLRLTLARHQAGGLKLGDAQRTQLGWTTFVGQPEEKPYTLLPVRR</sequence>
<dbReference type="GeneID" id="30320226"/>
<dbReference type="KEGG" id="sfw:WN53_08630"/>
<dbReference type="RefSeq" id="WP_037412026.1">
    <property type="nucleotide sequence ID" value="NZ_CAMKJC010000006.1"/>
</dbReference>
<organism evidence="1">
    <name type="scientific">Serratia fonticola</name>
    <dbReference type="NCBI Taxonomy" id="47917"/>
    <lineage>
        <taxon>Bacteria</taxon>
        <taxon>Pseudomonadati</taxon>
        <taxon>Pseudomonadota</taxon>
        <taxon>Gammaproteobacteria</taxon>
        <taxon>Enterobacterales</taxon>
        <taxon>Yersiniaceae</taxon>
        <taxon>Serratia</taxon>
    </lineage>
</organism>
<dbReference type="PANTHER" id="PTHR35564">
    <property type="match status" value="1"/>
</dbReference>
<dbReference type="NCBIfam" id="TIGR03347">
    <property type="entry name" value="VI_chp_1"/>
    <property type="match status" value="1"/>
</dbReference>
<dbReference type="InterPro" id="IPR010732">
    <property type="entry name" value="T6SS_TssG-like"/>
</dbReference>
<proteinExistence type="predicted"/>
<evidence type="ECO:0000313" key="1">
    <source>
        <dbReference type="EMBL" id="VTR45359.1"/>
    </source>
</evidence>
<protein>
    <submittedName>
        <fullName evidence="1">Uncharacterized protein conserved in bacteria</fullName>
    </submittedName>
</protein>
<gene>
    <name evidence="1" type="ORF">NCTC12965_05231</name>
</gene>
<name>A0A0F7H988_SERFO</name>
<accession>A0A0F7H988</accession>
<dbReference type="PANTHER" id="PTHR35564:SF3">
    <property type="entry name" value="TYPE VI SECRETION SYSTEM BASEPLATE SUBUNIT TSSG"/>
    <property type="match status" value="1"/>
</dbReference>
<dbReference type="AlphaFoldDB" id="A0A0F7H988"/>
<dbReference type="STRING" id="47917.AV650_02260"/>
<dbReference type="EMBL" id="CABEEZ010000113">
    <property type="protein sequence ID" value="VTR45359.1"/>
    <property type="molecule type" value="Genomic_DNA"/>
</dbReference>
<dbReference type="Pfam" id="PF06996">
    <property type="entry name" value="T6SS_TssG"/>
    <property type="match status" value="1"/>
</dbReference>
<reference evidence="1" key="1">
    <citation type="submission" date="2019-05" db="EMBL/GenBank/DDBJ databases">
        <authorList>
            <consortium name="Pathogen Informatics"/>
        </authorList>
    </citation>
    <scope>NUCLEOTIDE SEQUENCE [LARGE SCALE GENOMIC DNA]</scope>
    <source>
        <strain evidence="1">NCTC12965</strain>
    </source>
</reference>